<dbReference type="SUPFAM" id="SSF53335">
    <property type="entry name" value="S-adenosyl-L-methionine-dependent methyltransferases"/>
    <property type="match status" value="1"/>
</dbReference>
<proteinExistence type="predicted"/>
<organism evidence="2 3">
    <name type="scientific">Inhella inkyongensis</name>
    <dbReference type="NCBI Taxonomy" id="392593"/>
    <lineage>
        <taxon>Bacteria</taxon>
        <taxon>Pseudomonadati</taxon>
        <taxon>Pseudomonadota</taxon>
        <taxon>Betaproteobacteria</taxon>
        <taxon>Burkholderiales</taxon>
        <taxon>Sphaerotilaceae</taxon>
        <taxon>Inhella</taxon>
    </lineage>
</organism>
<evidence type="ECO:0000313" key="2">
    <source>
        <dbReference type="EMBL" id="MBB5206396.1"/>
    </source>
</evidence>
<dbReference type="Gene3D" id="3.40.50.150">
    <property type="entry name" value="Vaccinia Virus protein VP39"/>
    <property type="match status" value="1"/>
</dbReference>
<dbReference type="InterPro" id="IPR029063">
    <property type="entry name" value="SAM-dependent_MTases_sf"/>
</dbReference>
<accession>A0A840SBL5</accession>
<gene>
    <name evidence="2" type="ORF">HNQ51_003742</name>
</gene>
<dbReference type="PANTHER" id="PTHR45085:SF2">
    <property type="entry name" value="F21J9.14"/>
    <property type="match status" value="1"/>
</dbReference>
<dbReference type="CDD" id="cd02440">
    <property type="entry name" value="AdoMet_MTases"/>
    <property type="match status" value="1"/>
</dbReference>
<dbReference type="PANTHER" id="PTHR45085">
    <property type="entry name" value="F21J9.14"/>
    <property type="match status" value="1"/>
</dbReference>
<dbReference type="Proteomes" id="UP000554837">
    <property type="component" value="Unassembled WGS sequence"/>
</dbReference>
<reference evidence="2 3" key="1">
    <citation type="submission" date="2020-08" db="EMBL/GenBank/DDBJ databases">
        <title>Genomic Encyclopedia of Type Strains, Phase IV (KMG-IV): sequencing the most valuable type-strain genomes for metagenomic binning, comparative biology and taxonomic classification.</title>
        <authorList>
            <person name="Goeker M."/>
        </authorList>
    </citation>
    <scope>NUCLEOTIDE SEQUENCE [LARGE SCALE GENOMIC DNA]</scope>
    <source>
        <strain evidence="2 3">DSM 23958</strain>
    </source>
</reference>
<keyword evidence="2" id="KW-0489">Methyltransferase</keyword>
<name>A0A840SBL5_9BURK</name>
<sequence length="203" mass="22957">MAIETRAYASYEDYIRHQKSKADHGTPLYTKLLTDLWEPDCAGFRENFRPYKEILAGCSNALCLGARTGQEVHVLREMGVSGALGIDLVATPPLVLEGDVHQLQFTDASYDFVFSNIFDHVLYPDRFVAEIKRVTRPGAHILLHLSVAPEGLPHPDNDQWAANTLRDSRDVVALFGPGYQVIEDRLLAQANWPTYWTLFLRKE</sequence>
<feature type="domain" description="Methyltransferase type 11" evidence="1">
    <location>
        <begin position="64"/>
        <end position="142"/>
    </location>
</feature>
<dbReference type="RefSeq" id="WP_138856481.1">
    <property type="nucleotide sequence ID" value="NZ_CP040709.1"/>
</dbReference>
<dbReference type="InterPro" id="IPR013216">
    <property type="entry name" value="Methyltransf_11"/>
</dbReference>
<dbReference type="AlphaFoldDB" id="A0A840SBL5"/>
<dbReference type="OrthoDB" id="529208at2"/>
<evidence type="ECO:0000313" key="3">
    <source>
        <dbReference type="Proteomes" id="UP000554837"/>
    </source>
</evidence>
<comment type="caution">
    <text evidence="2">The sequence shown here is derived from an EMBL/GenBank/DDBJ whole genome shotgun (WGS) entry which is preliminary data.</text>
</comment>
<dbReference type="Pfam" id="PF08241">
    <property type="entry name" value="Methyltransf_11"/>
    <property type="match status" value="1"/>
</dbReference>
<evidence type="ECO:0000259" key="1">
    <source>
        <dbReference type="Pfam" id="PF08241"/>
    </source>
</evidence>
<dbReference type="EMBL" id="JACHHO010000011">
    <property type="protein sequence ID" value="MBB5206396.1"/>
    <property type="molecule type" value="Genomic_DNA"/>
</dbReference>
<keyword evidence="2" id="KW-0808">Transferase</keyword>
<dbReference type="GO" id="GO:0008757">
    <property type="term" value="F:S-adenosylmethionine-dependent methyltransferase activity"/>
    <property type="evidence" value="ECO:0007669"/>
    <property type="project" value="InterPro"/>
</dbReference>
<keyword evidence="3" id="KW-1185">Reference proteome</keyword>
<dbReference type="GO" id="GO:0032259">
    <property type="term" value="P:methylation"/>
    <property type="evidence" value="ECO:0007669"/>
    <property type="project" value="UniProtKB-KW"/>
</dbReference>
<protein>
    <submittedName>
        <fullName evidence="2">SAM-dependent methyltransferase</fullName>
    </submittedName>
</protein>